<accession>A0ABD3X589</accession>
<name>A0ABD3X589_SINWO</name>
<evidence type="ECO:0000313" key="3">
    <source>
        <dbReference type="Proteomes" id="UP001634394"/>
    </source>
</evidence>
<organism evidence="2 3">
    <name type="scientific">Sinanodonta woodiana</name>
    <name type="common">Chinese pond mussel</name>
    <name type="synonym">Anodonta woodiana</name>
    <dbReference type="NCBI Taxonomy" id="1069815"/>
    <lineage>
        <taxon>Eukaryota</taxon>
        <taxon>Metazoa</taxon>
        <taxon>Spiralia</taxon>
        <taxon>Lophotrochozoa</taxon>
        <taxon>Mollusca</taxon>
        <taxon>Bivalvia</taxon>
        <taxon>Autobranchia</taxon>
        <taxon>Heteroconchia</taxon>
        <taxon>Palaeoheterodonta</taxon>
        <taxon>Unionida</taxon>
        <taxon>Unionoidea</taxon>
        <taxon>Unionidae</taxon>
        <taxon>Unioninae</taxon>
        <taxon>Sinanodonta</taxon>
    </lineage>
</organism>
<keyword evidence="1" id="KW-0812">Transmembrane</keyword>
<dbReference type="AlphaFoldDB" id="A0ABD3X589"/>
<dbReference type="Proteomes" id="UP001634394">
    <property type="component" value="Unassembled WGS sequence"/>
</dbReference>
<protein>
    <submittedName>
        <fullName evidence="2">Uncharacterized protein</fullName>
    </submittedName>
</protein>
<keyword evidence="3" id="KW-1185">Reference proteome</keyword>
<comment type="caution">
    <text evidence="2">The sequence shown here is derived from an EMBL/GenBank/DDBJ whole genome shotgun (WGS) entry which is preliminary data.</text>
</comment>
<keyword evidence="1" id="KW-1133">Transmembrane helix</keyword>
<feature type="transmembrane region" description="Helical" evidence="1">
    <location>
        <begin position="214"/>
        <end position="235"/>
    </location>
</feature>
<keyword evidence="1" id="KW-0472">Membrane</keyword>
<evidence type="ECO:0000313" key="2">
    <source>
        <dbReference type="EMBL" id="KAL3879988.1"/>
    </source>
</evidence>
<sequence length="257" mass="28793">MDTTINIIMSRDTDTLCMKNRHSIKIFMNESKSSEAFSCTGGYQLTYSSKGLAQKLADPSISKSAPFLCIDWRLNAAEQSTMNGVIEERFNFTGYDVYYSGSNREFSSSTVDIQPSYHSEIRVPSSKHVKLSEASFKNVIPDDCELFFNSTNGNMDFVSNDVDLIAVVSKQEDAVKGKIVINNKTIDKNSCIRFENIPTHTPDVAENARPISKMFVLFICIVCVVIFLLCLLVAVRNRSCSYVTRHGRCLPEVPAYV</sequence>
<dbReference type="EMBL" id="JBJQND010000004">
    <property type="protein sequence ID" value="KAL3879988.1"/>
    <property type="molecule type" value="Genomic_DNA"/>
</dbReference>
<reference evidence="2 3" key="1">
    <citation type="submission" date="2024-11" db="EMBL/GenBank/DDBJ databases">
        <title>Chromosome-level genome assembly of the freshwater bivalve Anodonta woodiana.</title>
        <authorList>
            <person name="Chen X."/>
        </authorList>
    </citation>
    <scope>NUCLEOTIDE SEQUENCE [LARGE SCALE GENOMIC DNA]</scope>
    <source>
        <strain evidence="2">MN2024</strain>
        <tissue evidence="2">Gills</tissue>
    </source>
</reference>
<gene>
    <name evidence="2" type="ORF">ACJMK2_032260</name>
</gene>
<evidence type="ECO:0000256" key="1">
    <source>
        <dbReference type="SAM" id="Phobius"/>
    </source>
</evidence>
<proteinExistence type="predicted"/>